<feature type="region of interest" description="Disordered" evidence="3">
    <location>
        <begin position="26"/>
        <end position="144"/>
    </location>
</feature>
<feature type="compositionally biased region" description="Basic and acidic residues" evidence="3">
    <location>
        <begin position="94"/>
        <end position="119"/>
    </location>
</feature>
<evidence type="ECO:0000313" key="4">
    <source>
        <dbReference type="EMBL" id="KAE9400747.1"/>
    </source>
</evidence>
<evidence type="ECO:0000313" key="5">
    <source>
        <dbReference type="Proteomes" id="UP000799118"/>
    </source>
</evidence>
<dbReference type="Pfam" id="PF08524">
    <property type="entry name" value="rRNA_processing"/>
    <property type="match status" value="1"/>
</dbReference>
<accession>A0A6A4HUY6</accession>
<reference evidence="4" key="1">
    <citation type="journal article" date="2019" name="Environ. Microbiol.">
        <title>Fungal ecological strategies reflected in gene transcription - a case study of two litter decomposers.</title>
        <authorList>
            <person name="Barbi F."/>
            <person name="Kohler A."/>
            <person name="Barry K."/>
            <person name="Baskaran P."/>
            <person name="Daum C."/>
            <person name="Fauchery L."/>
            <person name="Ihrmark K."/>
            <person name="Kuo A."/>
            <person name="LaButti K."/>
            <person name="Lipzen A."/>
            <person name="Morin E."/>
            <person name="Grigoriev I.V."/>
            <person name="Henrissat B."/>
            <person name="Lindahl B."/>
            <person name="Martin F."/>
        </authorList>
    </citation>
    <scope>NUCLEOTIDE SEQUENCE</scope>
    <source>
        <strain evidence="4">JB14</strain>
    </source>
</reference>
<proteinExistence type="inferred from homology"/>
<gene>
    <name evidence="4" type="ORF">BT96DRAFT_956740</name>
</gene>
<sequence length="159" mass="18203">MVVSEGHKKKKPPTFNHYPVARAKSLKKSWVEKTKIKSKWKAERRKLGLPSRSLPETNDEVPEDEEAAVEEEPSPKPHPKATHPDTPSTSTSQPKEHVTPDLRELTRKAYSRETLHTYKSDPLNQRRGTSRGRGTRGRGQPNMKLRMGAMLEKIKRDFT</sequence>
<dbReference type="Proteomes" id="UP000799118">
    <property type="component" value="Unassembled WGS sequence"/>
</dbReference>
<feature type="region of interest" description="Disordered" evidence="3">
    <location>
        <begin position="1"/>
        <end position="20"/>
    </location>
</feature>
<dbReference type="EMBL" id="ML769453">
    <property type="protein sequence ID" value="KAE9400747.1"/>
    <property type="molecule type" value="Genomic_DNA"/>
</dbReference>
<dbReference type="InterPro" id="IPR013730">
    <property type="entry name" value="Fyv7/TAP26"/>
</dbReference>
<organism evidence="4 5">
    <name type="scientific">Gymnopus androsaceus JB14</name>
    <dbReference type="NCBI Taxonomy" id="1447944"/>
    <lineage>
        <taxon>Eukaryota</taxon>
        <taxon>Fungi</taxon>
        <taxon>Dikarya</taxon>
        <taxon>Basidiomycota</taxon>
        <taxon>Agaricomycotina</taxon>
        <taxon>Agaricomycetes</taxon>
        <taxon>Agaricomycetidae</taxon>
        <taxon>Agaricales</taxon>
        <taxon>Marasmiineae</taxon>
        <taxon>Omphalotaceae</taxon>
        <taxon>Gymnopus</taxon>
    </lineage>
</organism>
<protein>
    <recommendedName>
        <fullName evidence="2">rRNA-processing protein FYV7</fullName>
    </recommendedName>
</protein>
<comment type="similarity">
    <text evidence="1">Belongs to the FYV7 family.</text>
</comment>
<evidence type="ECO:0000256" key="1">
    <source>
        <dbReference type="ARBA" id="ARBA00006800"/>
    </source>
</evidence>
<name>A0A6A4HUY6_9AGAR</name>
<feature type="compositionally biased region" description="Acidic residues" evidence="3">
    <location>
        <begin position="57"/>
        <end position="72"/>
    </location>
</feature>
<evidence type="ECO:0000256" key="3">
    <source>
        <dbReference type="SAM" id="MobiDB-lite"/>
    </source>
</evidence>
<keyword evidence="5" id="KW-1185">Reference proteome</keyword>
<dbReference type="OrthoDB" id="3365439at2759"/>
<dbReference type="AlphaFoldDB" id="A0A6A4HUY6"/>
<evidence type="ECO:0000256" key="2">
    <source>
        <dbReference type="ARBA" id="ARBA00018780"/>
    </source>
</evidence>